<dbReference type="Pfam" id="PF00578">
    <property type="entry name" value="AhpC-TSA"/>
    <property type="match status" value="1"/>
</dbReference>
<evidence type="ECO:0000256" key="1">
    <source>
        <dbReference type="SAM" id="Phobius"/>
    </source>
</evidence>
<dbReference type="Gene3D" id="3.40.30.10">
    <property type="entry name" value="Glutaredoxin"/>
    <property type="match status" value="1"/>
</dbReference>
<protein>
    <recommendedName>
        <fullName evidence="2">Thioredoxin domain-containing protein</fullName>
    </recommendedName>
</protein>
<sequence>MSSLAFAVVGLAVLLVAMVQYFVKVKQSKTPRQPLFLLGGLLLSSVFSVIALAAHPFALNLNTIVVIALTFNNLSTAGMFAYFLATRKTPLGDINVSLGEPLLPFASGEFDSKTLAGQRSLIKFYRGSWCPYCSAELKMLDDMQPKLTQYGIKLIAIANDTSEQQAQHKVRDELTCTLVSDQDLRVIRQYGVEHHKGLGASAQDTLSVFGIAMPLPWKMRFKAMAIPTSLLVDESGKIVWIDQSDDYRIRASEERILAAVSNSFS</sequence>
<comment type="caution">
    <text evidence="3">The sequence shown here is derived from an EMBL/GenBank/DDBJ whole genome shotgun (WGS) entry which is preliminary data.</text>
</comment>
<gene>
    <name evidence="3" type="ORF">DXX93_12990</name>
</gene>
<feature type="transmembrane region" description="Helical" evidence="1">
    <location>
        <begin position="35"/>
        <end position="58"/>
    </location>
</feature>
<dbReference type="InterPro" id="IPR000866">
    <property type="entry name" value="AhpC/TSA"/>
</dbReference>
<accession>A0A3E0TRX6</accession>
<keyword evidence="1" id="KW-0812">Transmembrane</keyword>
<proteinExistence type="predicted"/>
<dbReference type="InterPro" id="IPR013766">
    <property type="entry name" value="Thioredoxin_domain"/>
</dbReference>
<feature type="domain" description="Thioredoxin" evidence="2">
    <location>
        <begin position="96"/>
        <end position="265"/>
    </location>
</feature>
<dbReference type="AlphaFoldDB" id="A0A3E0TRX6"/>
<keyword evidence="1" id="KW-1133">Transmembrane helix</keyword>
<feature type="transmembrane region" description="Helical" evidence="1">
    <location>
        <begin position="6"/>
        <end position="23"/>
    </location>
</feature>
<evidence type="ECO:0000313" key="4">
    <source>
        <dbReference type="Proteomes" id="UP000256478"/>
    </source>
</evidence>
<dbReference type="GO" id="GO:0016209">
    <property type="term" value="F:antioxidant activity"/>
    <property type="evidence" value="ECO:0007669"/>
    <property type="project" value="InterPro"/>
</dbReference>
<name>A0A3E0TRX6_9GAMM</name>
<keyword evidence="1" id="KW-0472">Membrane</keyword>
<dbReference type="GO" id="GO:0016491">
    <property type="term" value="F:oxidoreductase activity"/>
    <property type="evidence" value="ECO:0007669"/>
    <property type="project" value="InterPro"/>
</dbReference>
<organism evidence="3 4">
    <name type="scientific">Thalassotalea euphylliae</name>
    <dbReference type="NCBI Taxonomy" id="1655234"/>
    <lineage>
        <taxon>Bacteria</taxon>
        <taxon>Pseudomonadati</taxon>
        <taxon>Pseudomonadota</taxon>
        <taxon>Gammaproteobacteria</taxon>
        <taxon>Alteromonadales</taxon>
        <taxon>Colwelliaceae</taxon>
        <taxon>Thalassotalea</taxon>
    </lineage>
</organism>
<dbReference type="SUPFAM" id="SSF52833">
    <property type="entry name" value="Thioredoxin-like"/>
    <property type="match status" value="1"/>
</dbReference>
<reference evidence="3 4" key="1">
    <citation type="submission" date="2018-08" db="EMBL/GenBank/DDBJ databases">
        <title>Thalassotalea euphylliae genome.</title>
        <authorList>
            <person name="Summers S."/>
            <person name="Rice S.A."/>
            <person name="Freckelton M.L."/>
            <person name="Nedved B.T."/>
            <person name="Hadfield M.G."/>
        </authorList>
    </citation>
    <scope>NUCLEOTIDE SEQUENCE [LARGE SCALE GENOMIC DNA]</scope>
    <source>
        <strain evidence="3 4">H1</strain>
    </source>
</reference>
<dbReference type="OrthoDB" id="9809746at2"/>
<feature type="transmembrane region" description="Helical" evidence="1">
    <location>
        <begin position="64"/>
        <end position="85"/>
    </location>
</feature>
<evidence type="ECO:0000313" key="3">
    <source>
        <dbReference type="EMBL" id="REL27391.1"/>
    </source>
</evidence>
<dbReference type="RefSeq" id="WP_116008471.1">
    <property type="nucleotide sequence ID" value="NZ_QUOU01000001.1"/>
</dbReference>
<dbReference type="InterPro" id="IPR036249">
    <property type="entry name" value="Thioredoxin-like_sf"/>
</dbReference>
<dbReference type="PROSITE" id="PS51352">
    <property type="entry name" value="THIOREDOXIN_2"/>
    <property type="match status" value="1"/>
</dbReference>
<dbReference type="Proteomes" id="UP000256478">
    <property type="component" value="Unassembled WGS sequence"/>
</dbReference>
<dbReference type="EMBL" id="QUOU01000001">
    <property type="protein sequence ID" value="REL27391.1"/>
    <property type="molecule type" value="Genomic_DNA"/>
</dbReference>
<evidence type="ECO:0000259" key="2">
    <source>
        <dbReference type="PROSITE" id="PS51352"/>
    </source>
</evidence>